<dbReference type="GO" id="GO:0005829">
    <property type="term" value="C:cytosol"/>
    <property type="evidence" value="ECO:0007669"/>
    <property type="project" value="TreeGrafter"/>
</dbReference>
<dbReference type="InterPro" id="IPR004429">
    <property type="entry name" value="Isopropylmalate_DH"/>
</dbReference>
<gene>
    <name evidence="10" type="ORF">FBEOM_3015</name>
</gene>
<dbReference type="SMART" id="SM01329">
    <property type="entry name" value="Iso_dh"/>
    <property type="match status" value="1"/>
</dbReference>
<dbReference type="GO" id="GO:0003862">
    <property type="term" value="F:3-isopropylmalate dehydrogenase activity"/>
    <property type="evidence" value="ECO:0007669"/>
    <property type="project" value="InterPro"/>
</dbReference>
<reference evidence="10" key="2">
    <citation type="submission" date="2020-02" db="EMBL/GenBank/DDBJ databases">
        <title>Identification and distribution of gene clusters putatively required for synthesis of sphingolipid metabolism inhibitors in phylogenetically diverse species of the filamentous fungus Fusarium.</title>
        <authorList>
            <person name="Kim H.-S."/>
            <person name="Busman M."/>
            <person name="Brown D.W."/>
            <person name="Divon H."/>
            <person name="Uhlig S."/>
            <person name="Proctor R.H."/>
        </authorList>
    </citation>
    <scope>NUCLEOTIDE SEQUENCE</scope>
    <source>
        <strain evidence="10">NRRL 25174</strain>
    </source>
</reference>
<accession>A0A9P5AQF3</accession>
<feature type="domain" description="Isopropylmalate dehydrogenase-like" evidence="9">
    <location>
        <begin position="34"/>
        <end position="245"/>
    </location>
</feature>
<evidence type="ECO:0000256" key="4">
    <source>
        <dbReference type="ARBA" id="ARBA00022723"/>
    </source>
</evidence>
<keyword evidence="4" id="KW-0479">Metal-binding</keyword>
<keyword evidence="8" id="KW-0100">Branched-chain amino acid biosynthesis</keyword>
<dbReference type="OrthoDB" id="419183at2759"/>
<evidence type="ECO:0000256" key="7">
    <source>
        <dbReference type="ARBA" id="ARBA00023027"/>
    </source>
</evidence>
<keyword evidence="2" id="KW-0432">Leucine biosynthesis</keyword>
<keyword evidence="7" id="KW-0520">NAD</keyword>
<keyword evidence="11" id="KW-1185">Reference proteome</keyword>
<dbReference type="PANTHER" id="PTHR42979">
    <property type="entry name" value="3-ISOPROPYLMALATE DEHYDROGENASE"/>
    <property type="match status" value="1"/>
</dbReference>
<comment type="caution">
    <text evidence="10">The sequence shown here is derived from an EMBL/GenBank/DDBJ whole genome shotgun (WGS) entry which is preliminary data.</text>
</comment>
<evidence type="ECO:0000313" key="11">
    <source>
        <dbReference type="Proteomes" id="UP000730481"/>
    </source>
</evidence>
<dbReference type="InterPro" id="IPR024084">
    <property type="entry name" value="IsoPropMal-DH-like_dom"/>
</dbReference>
<protein>
    <submittedName>
        <fullName evidence="10">3-isopropylmalate dehydrogenase</fullName>
    </submittedName>
</protein>
<keyword evidence="3" id="KW-0028">Amino-acid biosynthesis</keyword>
<comment type="similarity">
    <text evidence="1">Belongs to the isocitrate and isopropylmalate dehydrogenases family.</text>
</comment>
<organism evidence="10 11">
    <name type="scientific">Fusarium beomiforme</name>
    <dbReference type="NCBI Taxonomy" id="44412"/>
    <lineage>
        <taxon>Eukaryota</taxon>
        <taxon>Fungi</taxon>
        <taxon>Dikarya</taxon>
        <taxon>Ascomycota</taxon>
        <taxon>Pezizomycotina</taxon>
        <taxon>Sordariomycetes</taxon>
        <taxon>Hypocreomycetidae</taxon>
        <taxon>Hypocreales</taxon>
        <taxon>Nectriaceae</taxon>
        <taxon>Fusarium</taxon>
        <taxon>Fusarium burgessii species complex</taxon>
    </lineage>
</organism>
<name>A0A9P5AQF3_9HYPO</name>
<dbReference type="AlphaFoldDB" id="A0A9P5AQF3"/>
<proteinExistence type="inferred from homology"/>
<dbReference type="EMBL" id="PVQB02000111">
    <property type="protein sequence ID" value="KAF4343035.1"/>
    <property type="molecule type" value="Genomic_DNA"/>
</dbReference>
<dbReference type="Proteomes" id="UP000730481">
    <property type="component" value="Unassembled WGS sequence"/>
</dbReference>
<dbReference type="SUPFAM" id="SSF53659">
    <property type="entry name" value="Isocitrate/Isopropylmalate dehydrogenase-like"/>
    <property type="match status" value="2"/>
</dbReference>
<evidence type="ECO:0000259" key="9">
    <source>
        <dbReference type="SMART" id="SM01329"/>
    </source>
</evidence>
<evidence type="ECO:0000256" key="6">
    <source>
        <dbReference type="ARBA" id="ARBA00023002"/>
    </source>
</evidence>
<keyword evidence="5" id="KW-0460">Magnesium</keyword>
<dbReference type="Pfam" id="PF00180">
    <property type="entry name" value="Iso_dh"/>
    <property type="match status" value="2"/>
</dbReference>
<reference evidence="10" key="1">
    <citation type="journal article" date="2017" name="Mycologia">
        <title>Fusarium algeriense, sp. nov., a novel toxigenic crown rot pathogen of durum wheat from Algeria is nested in the Fusarium burgessii species complex.</title>
        <authorList>
            <person name="Laraba I."/>
            <person name="Keddad A."/>
            <person name="Boureghda H."/>
            <person name="Abdallah N."/>
            <person name="Vaughan M.M."/>
            <person name="Proctor R.H."/>
            <person name="Busman M."/>
            <person name="O'Donnell K."/>
        </authorList>
    </citation>
    <scope>NUCLEOTIDE SEQUENCE</scope>
    <source>
        <strain evidence="10">NRRL 25174</strain>
    </source>
</reference>
<sequence length="302" mass="32644">MESSELPITTQNDLDLFSRWPMPRMPTSISSAYIIVVLAGDLCGPEVVLECIQVLRGLEENKPSIGKANLQNHLLGGCFIEANCSPLTEDNLVAVKAIDAVLGSGLLERHKEMATYGSLQPCFYVFDSLVVVSTLKTSVCRGTHLFIVRELTGSILLCGAQGVRWLWLVRATEPDSRAEVERCTPDISDKRIINLVGTIMSVAMLLRCSLNLPAEAKAVCVPLNDGLRAKDLGNNATTKEIGDAVVDELEKILKASEGMSYWNCRGCCLGHCGLTASRCAALESDLFVVGMHGGSLRIAFVS</sequence>
<dbReference type="GO" id="GO:0009098">
    <property type="term" value="P:L-leucine biosynthetic process"/>
    <property type="evidence" value="ECO:0007669"/>
    <property type="project" value="UniProtKB-KW"/>
</dbReference>
<evidence type="ECO:0000256" key="1">
    <source>
        <dbReference type="ARBA" id="ARBA00007769"/>
    </source>
</evidence>
<evidence type="ECO:0000256" key="3">
    <source>
        <dbReference type="ARBA" id="ARBA00022605"/>
    </source>
</evidence>
<evidence type="ECO:0000256" key="2">
    <source>
        <dbReference type="ARBA" id="ARBA00022430"/>
    </source>
</evidence>
<evidence type="ECO:0000256" key="5">
    <source>
        <dbReference type="ARBA" id="ARBA00022842"/>
    </source>
</evidence>
<dbReference type="Gene3D" id="3.40.718.10">
    <property type="entry name" value="Isopropylmalate Dehydrogenase"/>
    <property type="match status" value="2"/>
</dbReference>
<evidence type="ECO:0000313" key="10">
    <source>
        <dbReference type="EMBL" id="KAF4343035.1"/>
    </source>
</evidence>
<keyword evidence="6" id="KW-0560">Oxidoreductase</keyword>
<evidence type="ECO:0000256" key="8">
    <source>
        <dbReference type="ARBA" id="ARBA00023304"/>
    </source>
</evidence>
<dbReference type="PANTHER" id="PTHR42979:SF1">
    <property type="entry name" value="3-ISOPROPYLMALATE DEHYDROGENASE"/>
    <property type="match status" value="1"/>
</dbReference>
<dbReference type="GO" id="GO:0046872">
    <property type="term" value="F:metal ion binding"/>
    <property type="evidence" value="ECO:0007669"/>
    <property type="project" value="UniProtKB-KW"/>
</dbReference>